<dbReference type="Proteomes" id="UP001497482">
    <property type="component" value="Chromosome 12"/>
</dbReference>
<evidence type="ECO:0000313" key="1">
    <source>
        <dbReference type="EMBL" id="CAL1575238.1"/>
    </source>
</evidence>
<dbReference type="EMBL" id="OZ035834">
    <property type="protein sequence ID" value="CAL1575238.1"/>
    <property type="molecule type" value="Genomic_DNA"/>
</dbReference>
<name>A0AAV2JEM7_KNICA</name>
<reference evidence="1 2" key="1">
    <citation type="submission" date="2024-04" db="EMBL/GenBank/DDBJ databases">
        <authorList>
            <person name="Waldvogel A.-M."/>
            <person name="Schoenle A."/>
        </authorList>
    </citation>
    <scope>NUCLEOTIDE SEQUENCE [LARGE SCALE GENOMIC DNA]</scope>
</reference>
<sequence length="105" mass="11066">MADQCVVGWVNPSPHIPSQCLLYNAYFFSFSKAVFNTSKHGGAAEGRCVAEGVAGFTCAADEAPLLYQVTACQSLSPSPALTRLCLQSPLGLHCLLNSSVSCLLI</sequence>
<evidence type="ECO:0000313" key="2">
    <source>
        <dbReference type="Proteomes" id="UP001497482"/>
    </source>
</evidence>
<dbReference type="AlphaFoldDB" id="A0AAV2JEM7"/>
<protein>
    <submittedName>
        <fullName evidence="1">Uncharacterized protein</fullName>
    </submittedName>
</protein>
<gene>
    <name evidence="1" type="ORF">KC01_LOCUS6848</name>
</gene>
<organism evidence="1 2">
    <name type="scientific">Knipowitschia caucasica</name>
    <name type="common">Caucasian dwarf goby</name>
    <name type="synonym">Pomatoschistus caucasicus</name>
    <dbReference type="NCBI Taxonomy" id="637954"/>
    <lineage>
        <taxon>Eukaryota</taxon>
        <taxon>Metazoa</taxon>
        <taxon>Chordata</taxon>
        <taxon>Craniata</taxon>
        <taxon>Vertebrata</taxon>
        <taxon>Euteleostomi</taxon>
        <taxon>Actinopterygii</taxon>
        <taxon>Neopterygii</taxon>
        <taxon>Teleostei</taxon>
        <taxon>Neoteleostei</taxon>
        <taxon>Acanthomorphata</taxon>
        <taxon>Gobiaria</taxon>
        <taxon>Gobiiformes</taxon>
        <taxon>Gobioidei</taxon>
        <taxon>Gobiidae</taxon>
        <taxon>Gobiinae</taxon>
        <taxon>Knipowitschia</taxon>
    </lineage>
</organism>
<proteinExistence type="predicted"/>
<keyword evidence="2" id="KW-1185">Reference proteome</keyword>
<accession>A0AAV2JEM7</accession>